<dbReference type="GeneID" id="43636786"/>
<sequence length="107" mass="11706">MIRTWINGLSSTSDLRGESAQSNPTAHRIRCGLQGPVPIIKMAQFYPMLLPHGNLCGRGVGLGSRPSRFSVWTLLLGVSTYLTVEGARWTCEVIPSKPLSNFSNIHP</sequence>
<keyword evidence="2" id="KW-1185">Reference proteome</keyword>
<evidence type="ECO:0000313" key="2">
    <source>
        <dbReference type="Proteomes" id="UP000325672"/>
    </source>
</evidence>
<dbReference type="Proteomes" id="UP000325672">
    <property type="component" value="Unassembled WGS sequence"/>
</dbReference>
<organism evidence="1 2">
    <name type="scientific">Aspergillus pseudotamarii</name>
    <dbReference type="NCBI Taxonomy" id="132259"/>
    <lineage>
        <taxon>Eukaryota</taxon>
        <taxon>Fungi</taxon>
        <taxon>Dikarya</taxon>
        <taxon>Ascomycota</taxon>
        <taxon>Pezizomycotina</taxon>
        <taxon>Eurotiomycetes</taxon>
        <taxon>Eurotiomycetidae</taxon>
        <taxon>Eurotiales</taxon>
        <taxon>Aspergillaceae</taxon>
        <taxon>Aspergillus</taxon>
        <taxon>Aspergillus subgen. Circumdati</taxon>
    </lineage>
</organism>
<name>A0A5N6SCS1_ASPPS</name>
<proteinExistence type="predicted"/>
<accession>A0A5N6SCS1</accession>
<gene>
    <name evidence="1" type="ORF">BDV38DRAFT_208562</name>
</gene>
<evidence type="ECO:0000313" key="1">
    <source>
        <dbReference type="EMBL" id="KAE8132518.1"/>
    </source>
</evidence>
<dbReference type="RefSeq" id="XP_031908581.1">
    <property type="nucleotide sequence ID" value="XM_032052576.1"/>
</dbReference>
<dbReference type="AlphaFoldDB" id="A0A5N6SCS1"/>
<reference evidence="1 2" key="1">
    <citation type="submission" date="2019-04" db="EMBL/GenBank/DDBJ databases">
        <title>Friends and foes A comparative genomics study of 23 Aspergillus species from section Flavi.</title>
        <authorList>
            <consortium name="DOE Joint Genome Institute"/>
            <person name="Kjaerbolling I."/>
            <person name="Vesth T."/>
            <person name="Frisvad J.C."/>
            <person name="Nybo J.L."/>
            <person name="Theobald S."/>
            <person name="Kildgaard S."/>
            <person name="Isbrandt T."/>
            <person name="Kuo A."/>
            <person name="Sato A."/>
            <person name="Lyhne E.K."/>
            <person name="Kogle M.E."/>
            <person name="Wiebenga A."/>
            <person name="Kun R.S."/>
            <person name="Lubbers R.J."/>
            <person name="Makela M.R."/>
            <person name="Barry K."/>
            <person name="Chovatia M."/>
            <person name="Clum A."/>
            <person name="Daum C."/>
            <person name="Haridas S."/>
            <person name="He G."/>
            <person name="LaButti K."/>
            <person name="Lipzen A."/>
            <person name="Mondo S."/>
            <person name="Riley R."/>
            <person name="Salamov A."/>
            <person name="Simmons B.A."/>
            <person name="Magnuson J.K."/>
            <person name="Henrissat B."/>
            <person name="Mortensen U.H."/>
            <person name="Larsen T.O."/>
            <person name="Devries R.P."/>
            <person name="Grigoriev I.V."/>
            <person name="Machida M."/>
            <person name="Baker S.E."/>
            <person name="Andersen M.R."/>
        </authorList>
    </citation>
    <scope>NUCLEOTIDE SEQUENCE [LARGE SCALE GENOMIC DNA]</scope>
    <source>
        <strain evidence="1 2">CBS 117625</strain>
    </source>
</reference>
<dbReference type="EMBL" id="ML743631">
    <property type="protein sequence ID" value="KAE8132518.1"/>
    <property type="molecule type" value="Genomic_DNA"/>
</dbReference>
<protein>
    <submittedName>
        <fullName evidence="1">Uncharacterized protein</fullName>
    </submittedName>
</protein>